<protein>
    <submittedName>
        <fullName evidence="7">Histone chaperone ASF1</fullName>
    </submittedName>
</protein>
<evidence type="ECO:0000256" key="3">
    <source>
        <dbReference type="ARBA" id="ARBA00023015"/>
    </source>
</evidence>
<evidence type="ECO:0000256" key="5">
    <source>
        <dbReference type="ARBA" id="ARBA00023186"/>
    </source>
</evidence>
<dbReference type="VEuPathDB" id="CryptoDB:GNI_155420"/>
<dbReference type="RefSeq" id="XP_011132880.1">
    <property type="nucleotide sequence ID" value="XM_011134578.1"/>
</dbReference>
<comment type="similarity">
    <text evidence="2">Belongs to the ASF1 family.</text>
</comment>
<proteinExistence type="inferred from homology"/>
<evidence type="ECO:0000313" key="7">
    <source>
        <dbReference type="EMBL" id="EZG43949.1"/>
    </source>
</evidence>
<dbReference type="eggNOG" id="KOG3265">
    <property type="taxonomic scope" value="Eukaryota"/>
</dbReference>
<dbReference type="SUPFAM" id="SSF101546">
    <property type="entry name" value="ASF1-like"/>
    <property type="match status" value="1"/>
</dbReference>
<comment type="subcellular location">
    <subcellularLocation>
        <location evidence="1">Nucleus</location>
    </subcellularLocation>
</comment>
<dbReference type="AlphaFoldDB" id="A0A023AZ93"/>
<dbReference type="GeneID" id="22915373"/>
<dbReference type="GO" id="GO:0042393">
    <property type="term" value="F:histone binding"/>
    <property type="evidence" value="ECO:0007669"/>
    <property type="project" value="TreeGrafter"/>
</dbReference>
<comment type="caution">
    <text evidence="7">The sequence shown here is derived from an EMBL/GenBank/DDBJ whole genome shotgun (WGS) entry which is preliminary data.</text>
</comment>
<name>A0A023AZ93_GRENI</name>
<accession>A0A023AZ93</accession>
<dbReference type="OMA" id="HINWDSN"/>
<evidence type="ECO:0000256" key="1">
    <source>
        <dbReference type="ARBA" id="ARBA00004123"/>
    </source>
</evidence>
<organism evidence="7 8">
    <name type="scientific">Gregarina niphandrodes</name>
    <name type="common">Septate eugregarine</name>
    <dbReference type="NCBI Taxonomy" id="110365"/>
    <lineage>
        <taxon>Eukaryota</taxon>
        <taxon>Sar</taxon>
        <taxon>Alveolata</taxon>
        <taxon>Apicomplexa</taxon>
        <taxon>Conoidasida</taxon>
        <taxon>Gregarinasina</taxon>
        <taxon>Eugregarinorida</taxon>
        <taxon>Gregarinidae</taxon>
        <taxon>Gregarina</taxon>
    </lineage>
</organism>
<dbReference type="GO" id="GO:0000785">
    <property type="term" value="C:chromatin"/>
    <property type="evidence" value="ECO:0007669"/>
    <property type="project" value="TreeGrafter"/>
</dbReference>
<dbReference type="PANTHER" id="PTHR12040">
    <property type="entry name" value="ANTI-SILENCING PROTEIN 1"/>
    <property type="match status" value="1"/>
</dbReference>
<evidence type="ECO:0000256" key="4">
    <source>
        <dbReference type="ARBA" id="ARBA00023163"/>
    </source>
</evidence>
<gene>
    <name evidence="7" type="ORF">GNI_155420</name>
</gene>
<dbReference type="Pfam" id="PF04729">
    <property type="entry name" value="ASF1_hist_chap"/>
    <property type="match status" value="1"/>
</dbReference>
<dbReference type="InterPro" id="IPR036747">
    <property type="entry name" value="ASF1-like_sf"/>
</dbReference>
<dbReference type="PANTHER" id="PTHR12040:SF0">
    <property type="entry name" value="HISTONE CHAPERONE ASF1"/>
    <property type="match status" value="1"/>
</dbReference>
<sequence length="182" mass="20565">MSWVVVNNASIVGPNPCTLNTPFRIEVSFQCREDLTLPLVWRLIYVGSPDDKSKDQELECAEIGPLKKGSLRFTLEADPPDFTKIDDDDVHGSTVVLLEASYRGQEFIRIGWYVHNTYVDPVLQEDPPDVPVLEKMVRWVVVDEPRVTRFQIKWESDGPCNGLCNTDVMMAMDSTTVDGMSN</sequence>
<evidence type="ECO:0000256" key="2">
    <source>
        <dbReference type="ARBA" id="ARBA00006051"/>
    </source>
</evidence>
<evidence type="ECO:0000313" key="8">
    <source>
        <dbReference type="Proteomes" id="UP000019763"/>
    </source>
</evidence>
<dbReference type="Gene3D" id="2.60.40.1490">
    <property type="entry name" value="Histone chaperone ASF1-like"/>
    <property type="match status" value="1"/>
</dbReference>
<dbReference type="GO" id="GO:0006335">
    <property type="term" value="P:DNA replication-dependent chromatin assembly"/>
    <property type="evidence" value="ECO:0007669"/>
    <property type="project" value="TreeGrafter"/>
</dbReference>
<keyword evidence="4" id="KW-0804">Transcription</keyword>
<dbReference type="Proteomes" id="UP000019763">
    <property type="component" value="Unassembled WGS sequence"/>
</dbReference>
<dbReference type="GO" id="GO:0005634">
    <property type="term" value="C:nucleus"/>
    <property type="evidence" value="ECO:0007669"/>
    <property type="project" value="UniProtKB-SubCell"/>
</dbReference>
<keyword evidence="8" id="KW-1185">Reference proteome</keyword>
<dbReference type="OrthoDB" id="29755at2759"/>
<keyword evidence="6" id="KW-0539">Nucleus</keyword>
<evidence type="ECO:0000256" key="6">
    <source>
        <dbReference type="ARBA" id="ARBA00023242"/>
    </source>
</evidence>
<reference evidence="7" key="1">
    <citation type="submission" date="2013-12" db="EMBL/GenBank/DDBJ databases">
        <authorList>
            <person name="Omoto C.K."/>
            <person name="Sibley D."/>
            <person name="Venepally P."/>
            <person name="Hadjithomas M."/>
            <person name="Karamycheva S."/>
            <person name="Brunk B."/>
            <person name="Roos D."/>
            <person name="Caler E."/>
            <person name="Lorenzi H."/>
        </authorList>
    </citation>
    <scope>NUCLEOTIDE SEQUENCE</scope>
</reference>
<keyword evidence="5" id="KW-0143">Chaperone</keyword>
<dbReference type="EMBL" id="AFNH02001161">
    <property type="protein sequence ID" value="EZG43949.1"/>
    <property type="molecule type" value="Genomic_DNA"/>
</dbReference>
<dbReference type="InterPro" id="IPR006818">
    <property type="entry name" value="ASF1-like"/>
</dbReference>
<keyword evidence="3" id="KW-0805">Transcription regulation</keyword>